<protein>
    <recommendedName>
        <fullName evidence="1">RNA-directed DNA polymerase</fullName>
        <ecNumber evidence="1">2.7.7.49</ecNumber>
    </recommendedName>
</protein>
<dbReference type="Proteomes" id="UP000288716">
    <property type="component" value="Unassembled WGS sequence"/>
</dbReference>
<dbReference type="Pfam" id="PF00665">
    <property type="entry name" value="rve"/>
    <property type="match status" value="1"/>
</dbReference>
<evidence type="ECO:0000256" key="2">
    <source>
        <dbReference type="SAM" id="MobiDB-lite"/>
    </source>
</evidence>
<dbReference type="GO" id="GO:0003964">
    <property type="term" value="F:RNA-directed DNA polymerase activity"/>
    <property type="evidence" value="ECO:0007669"/>
    <property type="project" value="UniProtKB-EC"/>
</dbReference>
<accession>A0A443SGM0</accession>
<keyword evidence="5" id="KW-1185">Reference proteome</keyword>
<dbReference type="OrthoDB" id="425619at2759"/>
<name>A0A443SGM0_9ACAR</name>
<feature type="region of interest" description="Disordered" evidence="2">
    <location>
        <begin position="704"/>
        <end position="734"/>
    </location>
</feature>
<dbReference type="InterPro" id="IPR054465">
    <property type="entry name" value="Integrase_p58-like_C"/>
</dbReference>
<dbReference type="Gene3D" id="1.10.340.70">
    <property type="match status" value="1"/>
</dbReference>
<dbReference type="GO" id="GO:0003676">
    <property type="term" value="F:nucleic acid binding"/>
    <property type="evidence" value="ECO:0007669"/>
    <property type="project" value="InterPro"/>
</dbReference>
<dbReference type="PANTHER" id="PTHR37984:SF5">
    <property type="entry name" value="PROTEIN NYNRIN-LIKE"/>
    <property type="match status" value="1"/>
</dbReference>
<feature type="region of interest" description="Disordered" evidence="2">
    <location>
        <begin position="859"/>
        <end position="903"/>
    </location>
</feature>
<evidence type="ECO:0000256" key="1">
    <source>
        <dbReference type="ARBA" id="ARBA00012493"/>
    </source>
</evidence>
<dbReference type="InterPro" id="IPR050951">
    <property type="entry name" value="Retrovirus_Pol_polyprotein"/>
</dbReference>
<dbReference type="InterPro" id="IPR001584">
    <property type="entry name" value="Integrase_cat-core"/>
</dbReference>
<evidence type="ECO:0000259" key="3">
    <source>
        <dbReference type="PROSITE" id="PS50994"/>
    </source>
</evidence>
<dbReference type="InterPro" id="IPR036397">
    <property type="entry name" value="RNaseH_sf"/>
</dbReference>
<dbReference type="GO" id="GO:0015074">
    <property type="term" value="P:DNA integration"/>
    <property type="evidence" value="ECO:0007669"/>
    <property type="project" value="InterPro"/>
</dbReference>
<feature type="domain" description="Integrase catalytic" evidence="3">
    <location>
        <begin position="356"/>
        <end position="519"/>
    </location>
</feature>
<dbReference type="SUPFAM" id="SSF53098">
    <property type="entry name" value="Ribonuclease H-like"/>
    <property type="match status" value="1"/>
</dbReference>
<dbReference type="PROSITE" id="PS50994">
    <property type="entry name" value="INTEGRASE"/>
    <property type="match status" value="1"/>
</dbReference>
<dbReference type="InterPro" id="IPR043502">
    <property type="entry name" value="DNA/RNA_pol_sf"/>
</dbReference>
<dbReference type="STRING" id="299467.A0A443SGM0"/>
<dbReference type="PANTHER" id="PTHR37984">
    <property type="entry name" value="PROTEIN CBG26694"/>
    <property type="match status" value="1"/>
</dbReference>
<dbReference type="InterPro" id="IPR041588">
    <property type="entry name" value="Integrase_H2C2"/>
</dbReference>
<dbReference type="InterPro" id="IPR043128">
    <property type="entry name" value="Rev_trsase/Diguanyl_cyclase"/>
</dbReference>
<dbReference type="InterPro" id="IPR012337">
    <property type="entry name" value="RNaseH-like_sf"/>
</dbReference>
<dbReference type="EC" id="2.7.7.49" evidence="1"/>
<dbReference type="Pfam" id="PF17921">
    <property type="entry name" value="Integrase_H2C2"/>
    <property type="match status" value="1"/>
</dbReference>
<evidence type="ECO:0000313" key="4">
    <source>
        <dbReference type="EMBL" id="RWS26656.1"/>
    </source>
</evidence>
<dbReference type="FunFam" id="3.30.420.10:FF:000032">
    <property type="entry name" value="Retrovirus-related Pol polyprotein from transposon 297-like Protein"/>
    <property type="match status" value="1"/>
</dbReference>
<dbReference type="GO" id="GO:0042575">
    <property type="term" value="C:DNA polymerase complex"/>
    <property type="evidence" value="ECO:0007669"/>
    <property type="project" value="UniProtKB-ARBA"/>
</dbReference>
<proteinExistence type="predicted"/>
<gene>
    <name evidence="4" type="ORF">B4U80_06933</name>
</gene>
<dbReference type="Gene3D" id="3.30.420.10">
    <property type="entry name" value="Ribonuclease H-like superfamily/Ribonuclease H"/>
    <property type="match status" value="1"/>
</dbReference>
<evidence type="ECO:0000313" key="5">
    <source>
        <dbReference type="Proteomes" id="UP000288716"/>
    </source>
</evidence>
<dbReference type="Pfam" id="PF22938">
    <property type="entry name" value="Integrase_p58_C"/>
    <property type="match status" value="1"/>
</dbReference>
<dbReference type="Gene3D" id="3.30.70.270">
    <property type="match status" value="1"/>
</dbReference>
<dbReference type="SUPFAM" id="SSF56672">
    <property type="entry name" value="DNA/RNA polymerases"/>
    <property type="match status" value="1"/>
</dbReference>
<reference evidence="4 5" key="1">
    <citation type="journal article" date="2018" name="Gigascience">
        <title>Genomes of trombidid mites reveal novel predicted allergens and laterally-transferred genes associated with secondary metabolism.</title>
        <authorList>
            <person name="Dong X."/>
            <person name="Chaisiri K."/>
            <person name="Xia D."/>
            <person name="Armstrong S.D."/>
            <person name="Fang Y."/>
            <person name="Donnelly M.J."/>
            <person name="Kadowaki T."/>
            <person name="McGarry J.W."/>
            <person name="Darby A.C."/>
            <person name="Makepeace B.L."/>
        </authorList>
    </citation>
    <scope>NUCLEOTIDE SEQUENCE [LARGE SCALE GENOMIC DNA]</scope>
    <source>
        <strain evidence="4">UoL-UT</strain>
    </source>
</reference>
<sequence length="903" mass="103260">MGINTEVVFRESLVNQTLYISDNLPFDAILGIDWCINSNCVITCDNYECNVTPSKKTISCASVVEETYLDFTVSSDIVLPPRTVLWIPLKTNRNITGSLLLQPLSDNHSRFSLPYAVCSVIDGHTGMYAMNTTMSDVPINAGTNVAFCDLNENVSVNAISSEIKDEIPFDVNPNIPFEEKVRIHKLLKKYARLFKAKSYNDKPHPFTHNIELIEANLTLQPSKCQFCYHEITFLGHVISQFGIKPDNRLVEAIDKFPVPKSVHDGYYIKDEILYRVIKTEVGERNLLCLPKKLKTYVLNELHDAKESGHLGFDKTFEKVKARFIWKGMSQDTKRYIDSCEMCQIANQKAKLKHGLMQHMPTADPFQIIAIDFAGPLPKTNRQNEYVVVLIDFGTRWVEAKALRSATADNVINFLRNEVFLRHSVPKQLISDRGVQFTSTKFEEFLNEYGVKHTKTTAYHPQSNGCVERQNKTLKNIISKYIAQDQKNWDLILPYAVYAMNTSEQKSTKQSPFRLLYGRDPQLKVDNILNLERDENNRNIRENLTYLRELAKEEIMKSQECNMDYYNKNRKTIEFKVGDIVLQWRPNREIGKTEKLGVKLFGPFKVIRKVNDVNYEVEDIREKPGLKIKDVVHVDRLKLYNVRGTDDVDEVCDDHEDRSLLAPRRIVPGSQGRSADEEKINEEIEKNVESAETQFIEVSVDSHPFVSGDILDNPSTPDERGETSNELNNEELSENTVNRSDEFFSHHGDEFNTASQNLNIEDLDFSGMTLNEDSQRSAVSPQSVNAEVANENDMIDFGPPSLAYMGDLIEHSSPPEMPTLTPNRITYRPASHNTPSVQSSYRGGLSSFFDRLLNLNSSNQQAETATTEYQAQNDSIEVRYPRRDRRPTQRYSDSDFGKTRKPKE</sequence>
<dbReference type="FunFam" id="1.10.340.70:FF:000001">
    <property type="entry name" value="Retrovirus-related Pol polyprotein from transposon gypsy-like Protein"/>
    <property type="match status" value="1"/>
</dbReference>
<comment type="caution">
    <text evidence="4">The sequence shown here is derived from an EMBL/GenBank/DDBJ whole genome shotgun (WGS) entry which is preliminary data.</text>
</comment>
<organism evidence="4 5">
    <name type="scientific">Leptotrombidium deliense</name>
    <dbReference type="NCBI Taxonomy" id="299467"/>
    <lineage>
        <taxon>Eukaryota</taxon>
        <taxon>Metazoa</taxon>
        <taxon>Ecdysozoa</taxon>
        <taxon>Arthropoda</taxon>
        <taxon>Chelicerata</taxon>
        <taxon>Arachnida</taxon>
        <taxon>Acari</taxon>
        <taxon>Acariformes</taxon>
        <taxon>Trombidiformes</taxon>
        <taxon>Prostigmata</taxon>
        <taxon>Anystina</taxon>
        <taxon>Parasitengona</taxon>
        <taxon>Trombiculoidea</taxon>
        <taxon>Trombiculidae</taxon>
        <taxon>Leptotrombidium</taxon>
    </lineage>
</organism>
<dbReference type="AlphaFoldDB" id="A0A443SGM0"/>
<dbReference type="EMBL" id="NCKV01002583">
    <property type="protein sequence ID" value="RWS26656.1"/>
    <property type="molecule type" value="Genomic_DNA"/>
</dbReference>
<dbReference type="VEuPathDB" id="VectorBase:LDEU005384"/>
<feature type="compositionally biased region" description="Polar residues" evidence="2">
    <location>
        <begin position="859"/>
        <end position="874"/>
    </location>
</feature>
<feature type="compositionally biased region" description="Basic and acidic residues" evidence="2">
    <location>
        <begin position="891"/>
        <end position="903"/>
    </location>
</feature>